<organism evidence="1 2">
    <name type="scientific">Rubripirellula amarantea</name>
    <dbReference type="NCBI Taxonomy" id="2527999"/>
    <lineage>
        <taxon>Bacteria</taxon>
        <taxon>Pseudomonadati</taxon>
        <taxon>Planctomycetota</taxon>
        <taxon>Planctomycetia</taxon>
        <taxon>Pirellulales</taxon>
        <taxon>Pirellulaceae</taxon>
        <taxon>Rubripirellula</taxon>
    </lineage>
</organism>
<name>A0A5C5WEY0_9BACT</name>
<protein>
    <submittedName>
        <fullName evidence="1">Uncharacterized protein</fullName>
    </submittedName>
</protein>
<gene>
    <name evidence="1" type="ORF">Pla22_46730</name>
</gene>
<keyword evidence="2" id="KW-1185">Reference proteome</keyword>
<sequence length="287" mass="31720">MKARIYSQLVDHFGGQRLIKQATLAFVGCTLTSIVISSPIQAQDNNGFFTDPATGIVYRKVAKTVERPVIETKVESRNQTIYRPQTVTETKPEARTVYQPVVEYKWEPRLHGRWNPFARPTVAYHHVPETRWEARNEVVNRTDSRTEWVAENRTVEVPQQIVRMEREQKVEFEPVGKVAPAQQASPGIDSAVAARLRPLDSTARVEPIGGSQYAVGPAYTAPSFSAPRIAATSVGRMTSDPPRRNEGQSGVRATELYPSSSTVRGQALPPASGGVGIANLPSLPFMR</sequence>
<dbReference type="AlphaFoldDB" id="A0A5C5WEY0"/>
<evidence type="ECO:0000313" key="2">
    <source>
        <dbReference type="Proteomes" id="UP000316598"/>
    </source>
</evidence>
<dbReference type="EMBL" id="SJPI01000003">
    <property type="protein sequence ID" value="TWT49476.1"/>
    <property type="molecule type" value="Genomic_DNA"/>
</dbReference>
<dbReference type="RefSeq" id="WP_146516976.1">
    <property type="nucleotide sequence ID" value="NZ_SJPI01000003.1"/>
</dbReference>
<reference evidence="1 2" key="1">
    <citation type="submission" date="2019-02" db="EMBL/GenBank/DDBJ databases">
        <title>Deep-cultivation of Planctomycetes and their phenomic and genomic characterization uncovers novel biology.</title>
        <authorList>
            <person name="Wiegand S."/>
            <person name="Jogler M."/>
            <person name="Boedeker C."/>
            <person name="Pinto D."/>
            <person name="Vollmers J."/>
            <person name="Rivas-Marin E."/>
            <person name="Kohn T."/>
            <person name="Peeters S.H."/>
            <person name="Heuer A."/>
            <person name="Rast P."/>
            <person name="Oberbeckmann S."/>
            <person name="Bunk B."/>
            <person name="Jeske O."/>
            <person name="Meyerdierks A."/>
            <person name="Storesund J.E."/>
            <person name="Kallscheuer N."/>
            <person name="Luecker S."/>
            <person name="Lage O.M."/>
            <person name="Pohl T."/>
            <person name="Merkel B.J."/>
            <person name="Hornburger P."/>
            <person name="Mueller R.-W."/>
            <person name="Bruemmer F."/>
            <person name="Labrenz M."/>
            <person name="Spormann A.M."/>
            <person name="Op Den Camp H."/>
            <person name="Overmann J."/>
            <person name="Amann R."/>
            <person name="Jetten M.S.M."/>
            <person name="Mascher T."/>
            <person name="Medema M.H."/>
            <person name="Devos D.P."/>
            <person name="Kaster A.-K."/>
            <person name="Ovreas L."/>
            <person name="Rohde M."/>
            <person name="Galperin M.Y."/>
            <person name="Jogler C."/>
        </authorList>
    </citation>
    <scope>NUCLEOTIDE SEQUENCE [LARGE SCALE GENOMIC DNA]</scope>
    <source>
        <strain evidence="1 2">Pla22</strain>
    </source>
</reference>
<proteinExistence type="predicted"/>
<evidence type="ECO:0000313" key="1">
    <source>
        <dbReference type="EMBL" id="TWT49476.1"/>
    </source>
</evidence>
<comment type="caution">
    <text evidence="1">The sequence shown here is derived from an EMBL/GenBank/DDBJ whole genome shotgun (WGS) entry which is preliminary data.</text>
</comment>
<dbReference type="Proteomes" id="UP000316598">
    <property type="component" value="Unassembled WGS sequence"/>
</dbReference>
<dbReference type="OrthoDB" id="269394at2"/>
<accession>A0A5C5WEY0</accession>